<dbReference type="EMBL" id="JABWDY010030912">
    <property type="protein sequence ID" value="KAF5185277.1"/>
    <property type="molecule type" value="Genomic_DNA"/>
</dbReference>
<evidence type="ECO:0000313" key="5">
    <source>
        <dbReference type="Proteomes" id="UP000554482"/>
    </source>
</evidence>
<accession>A0A7J6VKJ9</accession>
<dbReference type="OrthoDB" id="306690at2759"/>
<gene>
    <name evidence="4" type="ORF">FRX31_025131</name>
</gene>
<evidence type="ECO:0000256" key="1">
    <source>
        <dbReference type="RuleBase" id="RU369095"/>
    </source>
</evidence>
<dbReference type="GO" id="GO:0005737">
    <property type="term" value="C:cytoplasm"/>
    <property type="evidence" value="ECO:0007669"/>
    <property type="project" value="TreeGrafter"/>
</dbReference>
<dbReference type="AlphaFoldDB" id="A0A7J6VKJ9"/>
<dbReference type="Proteomes" id="UP000554482">
    <property type="component" value="Unassembled WGS sequence"/>
</dbReference>
<dbReference type="InterPro" id="IPR045168">
    <property type="entry name" value="YTH_prot"/>
</dbReference>
<comment type="similarity">
    <text evidence="1">Belongs to the YTHDF family.</text>
</comment>
<evidence type="ECO:0000259" key="3">
    <source>
        <dbReference type="PROSITE" id="PS50882"/>
    </source>
</evidence>
<reference evidence="4 5" key="1">
    <citation type="submission" date="2020-06" db="EMBL/GenBank/DDBJ databases">
        <title>Transcriptomic and genomic resources for Thalictrum thalictroides and T. hernandezii: Facilitating candidate gene discovery in an emerging model plant lineage.</title>
        <authorList>
            <person name="Arias T."/>
            <person name="Riano-Pachon D.M."/>
            <person name="Di Stilio V.S."/>
        </authorList>
    </citation>
    <scope>NUCLEOTIDE SEQUENCE [LARGE SCALE GENOMIC DNA]</scope>
    <source>
        <strain evidence="5">cv. WT478/WT964</strain>
        <tissue evidence="4">Leaves</tissue>
    </source>
</reference>
<dbReference type="Gene3D" id="3.10.590.10">
    <property type="entry name" value="ph1033 like domains"/>
    <property type="match status" value="1"/>
</dbReference>
<dbReference type="PROSITE" id="PS50882">
    <property type="entry name" value="YTH"/>
    <property type="match status" value="1"/>
</dbReference>
<dbReference type="CDD" id="cd21134">
    <property type="entry name" value="YTH"/>
    <property type="match status" value="1"/>
</dbReference>
<comment type="function">
    <text evidence="1">Specifically recognizes and binds N6-methyladenosine (m6A)-containing RNAs, and regulates mRNA stability. M6A is a modification present at internal sites of mRNAs and some non-coding RNAs and plays a role in mRNA stability and processing.</text>
</comment>
<evidence type="ECO:0000313" key="4">
    <source>
        <dbReference type="EMBL" id="KAF5185277.1"/>
    </source>
</evidence>
<comment type="caution">
    <text evidence="4">The sequence shown here is derived from an EMBL/GenBank/DDBJ whole genome shotgun (WGS) entry which is preliminary data.</text>
</comment>
<dbReference type="PANTHER" id="PTHR12357">
    <property type="entry name" value="YTH YT521-B HOMOLOGY DOMAIN-CONTAINING"/>
    <property type="match status" value="1"/>
</dbReference>
<dbReference type="GO" id="GO:0061157">
    <property type="term" value="P:mRNA destabilization"/>
    <property type="evidence" value="ECO:0007669"/>
    <property type="project" value="TreeGrafter"/>
</dbReference>
<sequence>MASVALSSDPAADLLQKLSLESQSNPLEVPKPTKKASAYKHGSVDAKEANGATQPSDRSATPVLPEFVDPNFCYPYNGYSSSAYFYGYNGSMGEYDDYSRYLNTDGAGVYGDNGSYMYGFGYSPYSPYSPAGSPVPTMGHDGQLYGPQQYQYPTYYQSPAPPNEPFKPNEAPASQELSTSVSVDKPALSVEVPNGNAKGSVNANTNGSMPLKPCQQNSSLNSNGSYGRGGVFPGSIPASGFQDYRYNVDGLKSRGPWLDVPAYNDGKHRPATSSAFSTVSHANNIQAGRNQNVRPHPNITVARGMQSPRTPGLVPSHAYLSGLYPNNRMYGQYGSHFRTGCGFGSNGYDSRYNGRNSWLSFDNKYKPKGRYFGYGNENMDGLNELNRGPRSRGLKNQKTVTLAVKGQDISSGVSTEKKDISSVTPGTDQYNREDFPVKYTDAKFFIIKSYSEDDVHKSIKYSVWASTPNGNKKLNVGYQESQEKSGNCPVFLCFSVNGSGQFVGLAEMVGPVDFDKSVEYWQQDKWNGCFPVKWHIVKDIPNSLLKQITLENNDNKPVTNSRDTQEVKLEQGLHMLKIFKDHSCKTCILDDFEFYEGRQKTVQEKKAKLQLVQKQAWEGKRVDAAATIEKENEVTNGKVQLQRPLEVGSALTKEAAIVQIDVDCKQSEENEVDVAKNAPMDAKPVALEGRPLANGVANGC</sequence>
<feature type="region of interest" description="Disordered" evidence="2">
    <location>
        <begin position="155"/>
        <end position="179"/>
    </location>
</feature>
<dbReference type="PANTHER" id="PTHR12357:SF99">
    <property type="entry name" value="YTH DOMAIN-CONTAINING PROTEIN ECT2-RELATED"/>
    <property type="match status" value="1"/>
</dbReference>
<dbReference type="GO" id="GO:1990247">
    <property type="term" value="F:N6-methyladenosine-containing RNA reader activity"/>
    <property type="evidence" value="ECO:0007669"/>
    <property type="project" value="UniProtKB-UniRule"/>
</dbReference>
<dbReference type="Pfam" id="PF04146">
    <property type="entry name" value="YTH"/>
    <property type="match status" value="1"/>
</dbReference>
<feature type="region of interest" description="Disordered" evidence="2">
    <location>
        <begin position="20"/>
        <end position="62"/>
    </location>
</feature>
<name>A0A7J6VKJ9_THATH</name>
<organism evidence="4 5">
    <name type="scientific">Thalictrum thalictroides</name>
    <name type="common">Rue-anemone</name>
    <name type="synonym">Anemone thalictroides</name>
    <dbReference type="NCBI Taxonomy" id="46969"/>
    <lineage>
        <taxon>Eukaryota</taxon>
        <taxon>Viridiplantae</taxon>
        <taxon>Streptophyta</taxon>
        <taxon>Embryophyta</taxon>
        <taxon>Tracheophyta</taxon>
        <taxon>Spermatophyta</taxon>
        <taxon>Magnoliopsida</taxon>
        <taxon>Ranunculales</taxon>
        <taxon>Ranunculaceae</taxon>
        <taxon>Thalictroideae</taxon>
        <taxon>Thalictrum</taxon>
    </lineage>
</organism>
<keyword evidence="1" id="KW-0694">RNA-binding</keyword>
<keyword evidence="5" id="KW-1185">Reference proteome</keyword>
<proteinExistence type="inferred from homology"/>
<dbReference type="GO" id="GO:0003729">
    <property type="term" value="F:mRNA binding"/>
    <property type="evidence" value="ECO:0007669"/>
    <property type="project" value="UniProtKB-UniRule"/>
</dbReference>
<evidence type="ECO:0000256" key="2">
    <source>
        <dbReference type="SAM" id="MobiDB-lite"/>
    </source>
</evidence>
<dbReference type="InterPro" id="IPR007275">
    <property type="entry name" value="YTH_domain"/>
</dbReference>
<feature type="domain" description="YTH" evidence="3">
    <location>
        <begin position="442"/>
        <end position="579"/>
    </location>
</feature>
<protein>
    <recommendedName>
        <fullName evidence="1">YTH domain-containing family protein</fullName>
    </recommendedName>
</protein>